<dbReference type="STRING" id="1602171.ST44_03470"/>
<comment type="caution">
    <text evidence="2">The sequence shown here is derived from an EMBL/GenBank/DDBJ whole genome shotgun (WGS) entry which is preliminary data.</text>
</comment>
<sequence length="231" mass="26653">MFEKHLTYDDLDITDRELLIQMGYGEAEADDDTRLEIERMRERVRDILKPRFCFHIEEEGELDCHSKTLTTGGHTFGIGPIITSQLRGSEAYAFFVATSGMEFERLQRQLEEEGDMVRVFIADAMGSVIAEKTADIMERWLQVFINGRGWKHTNRFSPGYCGWHVSEQQMLFSMLPEKDPCGVRLTDSSLMIPIKSVSGVTGLGREVKKLEYTCGLCNYAKCYKRRKRERK</sequence>
<evidence type="ECO:0000259" key="1">
    <source>
        <dbReference type="Pfam" id="PF02965"/>
    </source>
</evidence>
<accession>A0A0D0J1I9</accession>
<dbReference type="Gene3D" id="3.40.109.40">
    <property type="match status" value="1"/>
</dbReference>
<keyword evidence="3" id="KW-1185">Reference proteome</keyword>
<dbReference type="RefSeq" id="WP_042518115.1">
    <property type="nucleotide sequence ID" value="NZ_JALFDM010000070.1"/>
</dbReference>
<name>A0A0D0J1I9_9BACT</name>
<dbReference type="InterPro" id="IPR017342">
    <property type="entry name" value="S-AdoMet-dep_Met_synth_prd"/>
</dbReference>
<evidence type="ECO:0000313" key="2">
    <source>
        <dbReference type="EMBL" id="KIP63630.1"/>
    </source>
</evidence>
<organism evidence="2 3">
    <name type="scientific">Prevotella pectinovora</name>
    <dbReference type="NCBI Taxonomy" id="1602169"/>
    <lineage>
        <taxon>Bacteria</taxon>
        <taxon>Pseudomonadati</taxon>
        <taxon>Bacteroidota</taxon>
        <taxon>Bacteroidia</taxon>
        <taxon>Bacteroidales</taxon>
        <taxon>Prevotellaceae</taxon>
        <taxon>Prevotella</taxon>
    </lineage>
</organism>
<dbReference type="GeneID" id="93484772"/>
<dbReference type="PIRSF" id="PIRSF037984">
    <property type="entry name" value="Met_synth_TM0269_prd"/>
    <property type="match status" value="1"/>
</dbReference>
<proteinExistence type="predicted"/>
<dbReference type="EMBL" id="JXQK01000040">
    <property type="protein sequence ID" value="KIP63630.1"/>
    <property type="molecule type" value="Genomic_DNA"/>
</dbReference>
<dbReference type="SUPFAM" id="SSF56507">
    <property type="entry name" value="Methionine synthase activation domain-like"/>
    <property type="match status" value="1"/>
</dbReference>
<dbReference type="GO" id="GO:0008705">
    <property type="term" value="F:methionine synthase activity"/>
    <property type="evidence" value="ECO:0007669"/>
    <property type="project" value="InterPro"/>
</dbReference>
<dbReference type="Proteomes" id="UP000032046">
    <property type="component" value="Unassembled WGS sequence"/>
</dbReference>
<gene>
    <name evidence="2" type="ORF">ST44_03470</name>
</gene>
<dbReference type="Pfam" id="PF02965">
    <property type="entry name" value="Met_synt_B12"/>
    <property type="match status" value="1"/>
</dbReference>
<dbReference type="InterPro" id="IPR004223">
    <property type="entry name" value="VitB12-dep_Met_synth_activ_dom"/>
</dbReference>
<dbReference type="AlphaFoldDB" id="A0A0D0J1I9"/>
<dbReference type="InterPro" id="IPR037010">
    <property type="entry name" value="VitB12-dep_Met_synth_activ_sf"/>
</dbReference>
<reference evidence="2 3" key="1">
    <citation type="submission" date="2015-01" db="EMBL/GenBank/DDBJ databases">
        <title>Comparative genomics of non-oral Prevotella species.</title>
        <authorList>
            <person name="Accetto T."/>
            <person name="Nograsek B."/>
            <person name="Avgustin G."/>
        </authorList>
    </citation>
    <scope>NUCLEOTIDE SEQUENCE [LARGE SCALE GENOMIC DNA]</scope>
    <source>
        <strain evidence="2 3">P5-119</strain>
    </source>
</reference>
<evidence type="ECO:0000313" key="3">
    <source>
        <dbReference type="Proteomes" id="UP000032046"/>
    </source>
</evidence>
<feature type="domain" description="AdoMet activation" evidence="1">
    <location>
        <begin position="90"/>
        <end position="227"/>
    </location>
</feature>
<protein>
    <submittedName>
        <fullName evidence="2">Methionine synthase</fullName>
    </submittedName>
</protein>